<feature type="region of interest" description="Disordered" evidence="5">
    <location>
        <begin position="893"/>
        <end position="924"/>
    </location>
</feature>
<evidence type="ECO:0000313" key="8">
    <source>
        <dbReference type="Proteomes" id="UP000092444"/>
    </source>
</evidence>
<dbReference type="VEuPathDB" id="VectorBase:GMOY006905"/>
<dbReference type="PANTHER" id="PTHR12606">
    <property type="entry name" value="SENTRIN/SUMO-SPECIFIC PROTEASE"/>
    <property type="match status" value="1"/>
</dbReference>
<dbReference type="EnsemblMetazoa" id="GMOY006905-RA">
    <property type="protein sequence ID" value="GMOY006905-PA"/>
    <property type="gene ID" value="GMOY006905"/>
</dbReference>
<feature type="domain" description="Ubiquitin-like protease family profile" evidence="6">
    <location>
        <begin position="541"/>
        <end position="708"/>
    </location>
</feature>
<dbReference type="FunFam" id="3.40.395.10:FF:000001">
    <property type="entry name" value="Sentrin-specific protease 1"/>
    <property type="match status" value="1"/>
</dbReference>
<dbReference type="GO" id="GO:0016926">
    <property type="term" value="P:protein desumoylation"/>
    <property type="evidence" value="ECO:0007669"/>
    <property type="project" value="TreeGrafter"/>
</dbReference>
<feature type="region of interest" description="Disordered" evidence="5">
    <location>
        <begin position="14"/>
        <end position="42"/>
    </location>
</feature>
<dbReference type="PANTHER" id="PTHR12606:SF141">
    <property type="entry name" value="GH15225P-RELATED"/>
    <property type="match status" value="1"/>
</dbReference>
<dbReference type="GO" id="GO:0060255">
    <property type="term" value="P:regulation of macromolecule metabolic process"/>
    <property type="evidence" value="ECO:0007669"/>
    <property type="project" value="UniProtKB-ARBA"/>
</dbReference>
<evidence type="ECO:0000259" key="6">
    <source>
        <dbReference type="PROSITE" id="PS50600"/>
    </source>
</evidence>
<dbReference type="GO" id="GO:0080090">
    <property type="term" value="P:regulation of primary metabolic process"/>
    <property type="evidence" value="ECO:0007669"/>
    <property type="project" value="UniProtKB-ARBA"/>
</dbReference>
<dbReference type="GO" id="GO:0003723">
    <property type="term" value="F:RNA binding"/>
    <property type="evidence" value="ECO:0007669"/>
    <property type="project" value="InterPro"/>
</dbReference>
<feature type="compositionally biased region" description="Low complexity" evidence="5">
    <location>
        <begin position="308"/>
        <end position="317"/>
    </location>
</feature>
<keyword evidence="4" id="KW-0788">Thiol protease</keyword>
<dbReference type="SUPFAM" id="SSF50249">
    <property type="entry name" value="Nucleic acid-binding proteins"/>
    <property type="match status" value="1"/>
</dbReference>
<protein>
    <recommendedName>
        <fullName evidence="6">Ubiquitin-like protease family profile domain-containing protein</fullName>
    </recommendedName>
</protein>
<dbReference type="GO" id="GO:0003743">
    <property type="term" value="F:translation initiation factor activity"/>
    <property type="evidence" value="ECO:0007669"/>
    <property type="project" value="InterPro"/>
</dbReference>
<dbReference type="GO" id="GO:0006508">
    <property type="term" value="P:proteolysis"/>
    <property type="evidence" value="ECO:0007669"/>
    <property type="project" value="UniProtKB-KW"/>
</dbReference>
<dbReference type="EMBL" id="CCAG010001389">
    <property type="status" value="NOT_ANNOTATED_CDS"/>
    <property type="molecule type" value="Genomic_DNA"/>
</dbReference>
<dbReference type="GO" id="GO:0005634">
    <property type="term" value="C:nucleus"/>
    <property type="evidence" value="ECO:0007669"/>
    <property type="project" value="TreeGrafter"/>
</dbReference>
<dbReference type="Gene3D" id="3.40.395.10">
    <property type="entry name" value="Adenoviral Proteinase, Chain A"/>
    <property type="match status" value="1"/>
</dbReference>
<name>A0A1B0G0X2_GLOMM</name>
<dbReference type="InterPro" id="IPR012340">
    <property type="entry name" value="NA-bd_OB-fold"/>
</dbReference>
<evidence type="ECO:0000256" key="2">
    <source>
        <dbReference type="ARBA" id="ARBA00022670"/>
    </source>
</evidence>
<accession>A0A1B0G0X2</accession>
<dbReference type="Proteomes" id="UP000092444">
    <property type="component" value="Unassembled WGS sequence"/>
</dbReference>
<dbReference type="PROSITE" id="PS50600">
    <property type="entry name" value="ULP_PROTEASE"/>
    <property type="match status" value="1"/>
</dbReference>
<reference evidence="7" key="1">
    <citation type="submission" date="2020-05" db="UniProtKB">
        <authorList>
            <consortium name="EnsemblMetazoa"/>
        </authorList>
    </citation>
    <scope>IDENTIFICATION</scope>
    <source>
        <strain evidence="7">Yale</strain>
    </source>
</reference>
<keyword evidence="3" id="KW-0378">Hydrolase</keyword>
<evidence type="ECO:0000256" key="1">
    <source>
        <dbReference type="ARBA" id="ARBA00005234"/>
    </source>
</evidence>
<feature type="compositionally biased region" description="Basic and acidic residues" evidence="5">
    <location>
        <begin position="149"/>
        <end position="158"/>
    </location>
</feature>
<feature type="compositionally biased region" description="Acidic residues" evidence="5">
    <location>
        <begin position="913"/>
        <end position="924"/>
    </location>
</feature>
<evidence type="ECO:0000256" key="4">
    <source>
        <dbReference type="ARBA" id="ARBA00022807"/>
    </source>
</evidence>
<dbReference type="InterPro" id="IPR038765">
    <property type="entry name" value="Papain-like_cys_pep_sf"/>
</dbReference>
<comment type="similarity">
    <text evidence="1">Belongs to the peptidase C48 family.</text>
</comment>
<dbReference type="Pfam" id="PF02902">
    <property type="entry name" value="Peptidase_C48"/>
    <property type="match status" value="1"/>
</dbReference>
<evidence type="ECO:0000256" key="3">
    <source>
        <dbReference type="ARBA" id="ARBA00022801"/>
    </source>
</evidence>
<dbReference type="PhylomeDB" id="A0A1B0G0X2"/>
<dbReference type="GO" id="GO:0016929">
    <property type="term" value="F:deSUMOylase activity"/>
    <property type="evidence" value="ECO:0007669"/>
    <property type="project" value="TreeGrafter"/>
</dbReference>
<dbReference type="SMART" id="SM00652">
    <property type="entry name" value="eIF1a"/>
    <property type="match status" value="1"/>
</dbReference>
<dbReference type="Pfam" id="PF01176">
    <property type="entry name" value="eIF-1a"/>
    <property type="match status" value="1"/>
</dbReference>
<sequence>MEDYSCEAEEIYTIAESRRTSGPSTQETKHKRRSENWSGEKSGLHQIKYRKLESRLPKFISQIQEDDNFRFLPPSKYDKQLLLNRTVSANVTVRSKRNILQMSDSRSLTSINKPPLRKSIFSAPEIVQILIRNTTYADIEFPDDDEDPIAEKDLDEKPSCSNANRSAPKVYNIPINHRSEERLKFQAKLANLVPKLLPTNHTSYTDVCRQQVHGNMICPRATGSSICSSEASTSSSVRVLNGLNHIPTTPWLSTYRSILTRERECEEREKYKHYLGQIMPSMYDTGGPETKSNNQADPKRKRSAMLVATANSSASSSPRANKRPLGPPSTNSRRPQISSTINLDDDDDDDKLTLAGVSNNRAPVANKIKAKVSTVIKDDVSDIMDLDDRHTLSANTNIKEQDKPTYLDICKGYKEKPKNTDLPFVEPVNTLREQLNASPIFKDNWLENFKTKLSLRRKSRLSEIQQTNTVVDKFSAARRAAEAEKRLRTFQIVEPELLVIDDFEEPFAETELIELTQEHNTRLNAAICGPTDQVLVSKFNLNITRRDIHTLCGQNWLNDEVINFYMNLLTDRGEKKSKSNGLPTVYAMNTFFLPRLMQAGYGFIKRWTRKVDIFTRDILPVPVHVDGVHWCMAIIHLKNRTIKYYDSMGTPNPNVLKSLEQYLKDESMDKRKQPFDTSQFIIESVPDVPRQTNGSDCGVSSCMFAEYITRNKEITFSQQNMEYFRQKMILEIVQGELLHDTVSDEEKIIYLFGKMSGVTKRKHVLREMLEDDYELPRDGQQIVRIIASRGNNLHEVETANTETENFLVTMPTKFRKNVWVKRGDFILVEPIEEGGKVKAEICKILTAEHIKEYIKAGIWPECFKKDDTVPNGRYASNYVKESCDGNIEQFEEQFSEPGRLSPNRNRPNLLVAFEDESTSSEDDN</sequence>
<feature type="compositionally biased region" description="Polar residues" evidence="5">
    <location>
        <begin position="328"/>
        <end position="342"/>
    </location>
</feature>
<dbReference type="InterPro" id="IPR006196">
    <property type="entry name" value="RNA-binding_domain_S1_IF1"/>
</dbReference>
<organism evidence="7 8">
    <name type="scientific">Glossina morsitans morsitans</name>
    <name type="common">Savannah tsetse fly</name>
    <dbReference type="NCBI Taxonomy" id="37546"/>
    <lineage>
        <taxon>Eukaryota</taxon>
        <taxon>Metazoa</taxon>
        <taxon>Ecdysozoa</taxon>
        <taxon>Arthropoda</taxon>
        <taxon>Hexapoda</taxon>
        <taxon>Insecta</taxon>
        <taxon>Pterygota</taxon>
        <taxon>Neoptera</taxon>
        <taxon>Endopterygota</taxon>
        <taxon>Diptera</taxon>
        <taxon>Brachycera</taxon>
        <taxon>Muscomorpha</taxon>
        <taxon>Hippoboscoidea</taxon>
        <taxon>Glossinidae</taxon>
        <taxon>Glossina</taxon>
    </lineage>
</organism>
<feature type="region of interest" description="Disordered" evidence="5">
    <location>
        <begin position="142"/>
        <end position="165"/>
    </location>
</feature>
<keyword evidence="2" id="KW-0645">Protease</keyword>
<dbReference type="Gene3D" id="2.40.50.140">
    <property type="entry name" value="Nucleic acid-binding proteins"/>
    <property type="match status" value="1"/>
</dbReference>
<proteinExistence type="inferred from homology"/>
<dbReference type="STRING" id="37546.A0A1B0G0X2"/>
<keyword evidence="8" id="KW-1185">Reference proteome</keyword>
<feature type="region of interest" description="Disordered" evidence="5">
    <location>
        <begin position="282"/>
        <end position="355"/>
    </location>
</feature>
<evidence type="ECO:0000256" key="5">
    <source>
        <dbReference type="SAM" id="MobiDB-lite"/>
    </source>
</evidence>
<evidence type="ECO:0000313" key="7">
    <source>
        <dbReference type="EnsemblMetazoa" id="GMOY006905-PA"/>
    </source>
</evidence>
<dbReference type="InterPro" id="IPR001253">
    <property type="entry name" value="TIF_eIF-1A"/>
</dbReference>
<dbReference type="InterPro" id="IPR003653">
    <property type="entry name" value="Peptidase_C48_C"/>
</dbReference>
<dbReference type="SUPFAM" id="SSF54001">
    <property type="entry name" value="Cysteine proteinases"/>
    <property type="match status" value="1"/>
</dbReference>
<dbReference type="AlphaFoldDB" id="A0A1B0G0X2"/>